<dbReference type="Pfam" id="PF03168">
    <property type="entry name" value="LEA_2"/>
    <property type="match status" value="2"/>
</dbReference>
<keyword evidence="3" id="KW-1185">Reference proteome</keyword>
<dbReference type="InterPro" id="IPR045043">
    <property type="entry name" value="Lea14-like"/>
</dbReference>
<feature type="domain" description="Late embryogenesis abundant protein LEA-2 subgroup" evidence="1">
    <location>
        <begin position="69"/>
        <end position="165"/>
    </location>
</feature>
<evidence type="ECO:0000313" key="3">
    <source>
        <dbReference type="Proteomes" id="UP001501175"/>
    </source>
</evidence>
<proteinExistence type="predicted"/>
<dbReference type="RefSeq" id="WP_345244536.1">
    <property type="nucleotide sequence ID" value="NZ_BAABHD010000029.1"/>
</dbReference>
<dbReference type="InterPro" id="IPR004864">
    <property type="entry name" value="LEA_2"/>
</dbReference>
<comment type="caution">
    <text evidence="2">The sequence shown here is derived from an EMBL/GenBank/DDBJ whole genome shotgun (WGS) entry which is preliminary data.</text>
</comment>
<dbReference type="PANTHER" id="PTHR31459">
    <property type="match status" value="1"/>
</dbReference>
<dbReference type="SUPFAM" id="SSF117070">
    <property type="entry name" value="LEA14-like"/>
    <property type="match status" value="2"/>
</dbReference>
<evidence type="ECO:0000313" key="2">
    <source>
        <dbReference type="EMBL" id="GAA4457598.1"/>
    </source>
</evidence>
<protein>
    <recommendedName>
        <fullName evidence="1">Late embryogenesis abundant protein LEA-2 subgroup domain-containing protein</fullName>
    </recommendedName>
</protein>
<gene>
    <name evidence="2" type="ORF">GCM10023189_28600</name>
</gene>
<reference evidence="3" key="1">
    <citation type="journal article" date="2019" name="Int. J. Syst. Evol. Microbiol.">
        <title>The Global Catalogue of Microorganisms (GCM) 10K type strain sequencing project: providing services to taxonomists for standard genome sequencing and annotation.</title>
        <authorList>
            <consortium name="The Broad Institute Genomics Platform"/>
            <consortium name="The Broad Institute Genome Sequencing Center for Infectious Disease"/>
            <person name="Wu L."/>
            <person name="Ma J."/>
        </authorList>
    </citation>
    <scope>NUCLEOTIDE SEQUENCE [LARGE SCALE GENOMIC DNA]</scope>
    <source>
        <strain evidence="3">JCM 17927</strain>
    </source>
</reference>
<dbReference type="PANTHER" id="PTHR31459:SF2">
    <property type="entry name" value="OS03G0843300 PROTEIN"/>
    <property type="match status" value="1"/>
</dbReference>
<feature type="domain" description="Late embryogenesis abundant protein LEA-2 subgroup" evidence="1">
    <location>
        <begin position="196"/>
        <end position="277"/>
    </location>
</feature>
<evidence type="ECO:0000259" key="1">
    <source>
        <dbReference type="Pfam" id="PF03168"/>
    </source>
</evidence>
<dbReference type="EMBL" id="BAABHD010000029">
    <property type="protein sequence ID" value="GAA4457598.1"/>
    <property type="molecule type" value="Genomic_DNA"/>
</dbReference>
<sequence>MKKGWWIILGLLVAGAAIAYFGFLRPDRQPASESDDSSAGTIQLKPKMRIQRIQFSDIDDETLNLNLTFQIVNPLPVGLKASAADFALYMDNTLVLEDRYAQSIDIQPNDSSSVTLPCVLRAKRLKEVNDRLAARNQDSALYRLRFTANLDVPVLGERTMTINTRKTYPVYHLLKMKVGGVDVEKFGLKESDVSLTLELNNQNIFPTHLKLAKYALKVDDKLIAEGSHPDPVYMKPESITPVDLPLEVKTGKFTGAAFKTLFAKKTTPFEIRIEYQTISRKSDDPFKNSNQSTVIRGTLNELLTKKKR</sequence>
<organism evidence="2 3">
    <name type="scientific">Nibrella saemangeumensis</name>
    <dbReference type="NCBI Taxonomy" id="1084526"/>
    <lineage>
        <taxon>Bacteria</taxon>
        <taxon>Pseudomonadati</taxon>
        <taxon>Bacteroidota</taxon>
        <taxon>Cytophagia</taxon>
        <taxon>Cytophagales</taxon>
        <taxon>Spirosomataceae</taxon>
        <taxon>Nibrella</taxon>
    </lineage>
</organism>
<dbReference type="Gene3D" id="2.60.40.1820">
    <property type="match status" value="2"/>
</dbReference>
<accession>A0ABP8MX27</accession>
<name>A0ABP8MX27_9BACT</name>
<dbReference type="Proteomes" id="UP001501175">
    <property type="component" value="Unassembled WGS sequence"/>
</dbReference>